<dbReference type="STRING" id="698757.Pogu_1123"/>
<dbReference type="HOGENOM" id="CLU_2140306_0_0_2"/>
<name>H6QA28_PYROT</name>
<accession>H6QA28</accession>
<organism evidence="1 2">
    <name type="scientific">Pyrobaculum oguniense (strain DSM 13380 / JCM 10595 / TE7)</name>
    <dbReference type="NCBI Taxonomy" id="698757"/>
    <lineage>
        <taxon>Archaea</taxon>
        <taxon>Thermoproteota</taxon>
        <taxon>Thermoprotei</taxon>
        <taxon>Thermoproteales</taxon>
        <taxon>Thermoproteaceae</taxon>
        <taxon>Pyrobaculum</taxon>
    </lineage>
</organism>
<dbReference type="Proteomes" id="UP000009062">
    <property type="component" value="Chromosome"/>
</dbReference>
<dbReference type="eggNOG" id="arCOG11746">
    <property type="taxonomic scope" value="Archaea"/>
</dbReference>
<keyword evidence="2" id="KW-1185">Reference proteome</keyword>
<evidence type="ECO:0000313" key="2">
    <source>
        <dbReference type="Proteomes" id="UP000009062"/>
    </source>
</evidence>
<dbReference type="EMBL" id="CP003316">
    <property type="protein sequence ID" value="AFA39150.1"/>
    <property type="molecule type" value="Genomic_DNA"/>
</dbReference>
<gene>
    <name evidence="1" type="ordered locus">Pogu_1123</name>
</gene>
<dbReference type="AlphaFoldDB" id="H6QA28"/>
<evidence type="ECO:0000313" key="1">
    <source>
        <dbReference type="EMBL" id="AFA39150.1"/>
    </source>
</evidence>
<sequence>MSFMRISDFIKICLYFVEGDDDEDAQVRWCGLSKLHYVAKELSKRLNAVEGILGKYVRITRSRNRRAPVKKYQAGARDDSAHGVRERVQILAFAQRLEEVDDCWCICYAGPA</sequence>
<reference evidence="1 2" key="1">
    <citation type="journal article" date="2012" name="Stand. Genomic Sci.">
        <title>Complete genome sequence of Pyrobaculum oguniense.</title>
        <authorList>
            <person name="Bernick D.L."/>
            <person name="Karplus K."/>
            <person name="Lui L.M."/>
            <person name="Coker J.K."/>
            <person name="Murphy J.N."/>
            <person name="Chan P.P."/>
            <person name="Cozen A.E."/>
            <person name="Lowe T.M."/>
        </authorList>
    </citation>
    <scope>NUCLEOTIDE SEQUENCE [LARGE SCALE GENOMIC DNA]</scope>
    <source>
        <strain evidence="1 2">TE7</strain>
    </source>
</reference>
<dbReference type="KEGG" id="pog:Pogu_1123"/>
<proteinExistence type="predicted"/>
<protein>
    <submittedName>
        <fullName evidence="1">Uncharacterized protein</fullName>
    </submittedName>
</protein>